<evidence type="ECO:0000256" key="6">
    <source>
        <dbReference type="ARBA" id="ARBA00023274"/>
    </source>
</evidence>
<evidence type="ECO:0000256" key="7">
    <source>
        <dbReference type="ARBA" id="ARBA00035182"/>
    </source>
</evidence>
<dbReference type="OrthoDB" id="10059330at2759"/>
<keyword evidence="4" id="KW-0689">Ribosomal protein</keyword>
<evidence type="ECO:0000256" key="2">
    <source>
        <dbReference type="ARBA" id="ARBA00010972"/>
    </source>
</evidence>
<keyword evidence="6" id="KW-0687">Ribonucleoprotein</keyword>
<gene>
    <name evidence="9" type="ORF">GPUH_LOCUS18395</name>
</gene>
<proteinExistence type="inferred from homology"/>
<dbReference type="GO" id="GO:0003735">
    <property type="term" value="F:structural constituent of ribosome"/>
    <property type="evidence" value="ECO:0007669"/>
    <property type="project" value="InterPro"/>
</dbReference>
<evidence type="ECO:0000256" key="8">
    <source>
        <dbReference type="ARBA" id="ARBA00035419"/>
    </source>
</evidence>
<dbReference type="Pfam" id="PF10244">
    <property type="entry name" value="MRP-L51"/>
    <property type="match status" value="1"/>
</dbReference>
<evidence type="ECO:0000313" key="9">
    <source>
        <dbReference type="EMBL" id="VDN31650.1"/>
    </source>
</evidence>
<evidence type="ECO:0000256" key="1">
    <source>
        <dbReference type="ARBA" id="ARBA00004173"/>
    </source>
</evidence>
<organism evidence="9 10">
    <name type="scientific">Gongylonema pulchrum</name>
    <dbReference type="NCBI Taxonomy" id="637853"/>
    <lineage>
        <taxon>Eukaryota</taxon>
        <taxon>Metazoa</taxon>
        <taxon>Ecdysozoa</taxon>
        <taxon>Nematoda</taxon>
        <taxon>Chromadorea</taxon>
        <taxon>Rhabditida</taxon>
        <taxon>Spirurina</taxon>
        <taxon>Spiruromorpha</taxon>
        <taxon>Spiruroidea</taxon>
        <taxon>Gongylonematidae</taxon>
        <taxon>Gongylonema</taxon>
    </lineage>
</organism>
<feature type="non-terminal residue" evidence="9">
    <location>
        <position position="213"/>
    </location>
</feature>
<dbReference type="GO" id="GO:0006412">
    <property type="term" value="P:translation"/>
    <property type="evidence" value="ECO:0007669"/>
    <property type="project" value="TreeGrafter"/>
</dbReference>
<evidence type="ECO:0000256" key="4">
    <source>
        <dbReference type="ARBA" id="ARBA00022980"/>
    </source>
</evidence>
<accession>A0A3P7MXF1</accession>
<dbReference type="AlphaFoldDB" id="A0A3P7MXF1"/>
<keyword evidence="5" id="KW-0496">Mitochondrion</keyword>
<protein>
    <recommendedName>
        <fullName evidence="7">Large ribosomal subunit protein mL51</fullName>
    </recommendedName>
    <alternativeName>
        <fullName evidence="8">39S ribosomal protein L51, mitochondrial</fullName>
    </alternativeName>
</protein>
<sequence length="213" mass="24121">MLNFCCFLFQPSYNEHEIAPISARDVDSRNQISTAVEAKSIARPSSKCSQRSRVSIASIPQLCEPYDNFDDHSKNEALQPVSKHQKTLMPRSQQQQYPYEQSCCSISHALSWSSNKSLSSTAPLDRVTRGVCYMERNSSEHDPVREKSLSSKSRSILFGENDYTDLLGDGSLHPAQLQYHVPAWLRGFPGQHRANELVKLIHFRNLHKETQAG</sequence>
<keyword evidence="3" id="KW-0809">Transit peptide</keyword>
<dbReference type="GO" id="GO:0005762">
    <property type="term" value="C:mitochondrial large ribosomal subunit"/>
    <property type="evidence" value="ECO:0007669"/>
    <property type="project" value="TreeGrafter"/>
</dbReference>
<comment type="similarity">
    <text evidence="2">Belongs to the mitochondrion-specific ribosomal protein mL51 family.</text>
</comment>
<comment type="subcellular location">
    <subcellularLocation>
        <location evidence="1">Mitochondrion</location>
    </subcellularLocation>
</comment>
<dbReference type="EMBL" id="UYRT01086690">
    <property type="protein sequence ID" value="VDN31650.1"/>
    <property type="molecule type" value="Genomic_DNA"/>
</dbReference>
<evidence type="ECO:0000313" key="10">
    <source>
        <dbReference type="Proteomes" id="UP000271098"/>
    </source>
</evidence>
<keyword evidence="10" id="KW-1185">Reference proteome</keyword>
<dbReference type="Proteomes" id="UP000271098">
    <property type="component" value="Unassembled WGS sequence"/>
</dbReference>
<dbReference type="PANTHER" id="PTHR13409">
    <property type="entry name" value="MITOCHONDRIAL 39S RIBOSOMAL PROTEIN L51"/>
    <property type="match status" value="1"/>
</dbReference>
<name>A0A3P7MXF1_9BILA</name>
<dbReference type="InterPro" id="IPR019373">
    <property type="entry name" value="Ribosomal_mL51"/>
</dbReference>
<evidence type="ECO:0000256" key="3">
    <source>
        <dbReference type="ARBA" id="ARBA00022946"/>
    </source>
</evidence>
<reference evidence="9 10" key="1">
    <citation type="submission" date="2018-11" db="EMBL/GenBank/DDBJ databases">
        <authorList>
            <consortium name="Pathogen Informatics"/>
        </authorList>
    </citation>
    <scope>NUCLEOTIDE SEQUENCE [LARGE SCALE GENOMIC DNA]</scope>
</reference>
<dbReference type="PANTHER" id="PTHR13409:SF0">
    <property type="entry name" value="LARGE RIBOSOMAL SUBUNIT PROTEIN ML51"/>
    <property type="match status" value="1"/>
</dbReference>
<evidence type="ECO:0000256" key="5">
    <source>
        <dbReference type="ARBA" id="ARBA00023128"/>
    </source>
</evidence>